<accession>A0A4Y2HGN3</accession>
<gene>
    <name evidence="1" type="ORF">AVEN_123689_1</name>
</gene>
<proteinExistence type="predicted"/>
<comment type="caution">
    <text evidence="1">The sequence shown here is derived from an EMBL/GenBank/DDBJ whole genome shotgun (WGS) entry which is preliminary data.</text>
</comment>
<evidence type="ECO:0000313" key="1">
    <source>
        <dbReference type="EMBL" id="GBM64492.1"/>
    </source>
</evidence>
<protein>
    <submittedName>
        <fullName evidence="1">Uncharacterized protein</fullName>
    </submittedName>
</protein>
<reference evidence="1 2" key="1">
    <citation type="journal article" date="2019" name="Sci. Rep.">
        <title>Orb-weaving spider Araneus ventricosus genome elucidates the spidroin gene catalogue.</title>
        <authorList>
            <person name="Kono N."/>
            <person name="Nakamura H."/>
            <person name="Ohtoshi R."/>
            <person name="Moran D.A.P."/>
            <person name="Shinohara A."/>
            <person name="Yoshida Y."/>
            <person name="Fujiwara M."/>
            <person name="Mori M."/>
            <person name="Tomita M."/>
            <person name="Arakawa K."/>
        </authorList>
    </citation>
    <scope>NUCLEOTIDE SEQUENCE [LARGE SCALE GENOMIC DNA]</scope>
</reference>
<evidence type="ECO:0000313" key="2">
    <source>
        <dbReference type="Proteomes" id="UP000499080"/>
    </source>
</evidence>
<sequence>MSGATSNHRLEHQSRNLNVLVFIEQRRKTAKAAVSCTVDFPPSDSSCRQKATGSPGFHGGQTILQMQGIPEGRLQALRIGQTY</sequence>
<dbReference type="Proteomes" id="UP000499080">
    <property type="component" value="Unassembled WGS sequence"/>
</dbReference>
<name>A0A4Y2HGN3_ARAVE</name>
<dbReference type="EMBL" id="BGPR01001931">
    <property type="protein sequence ID" value="GBM64492.1"/>
    <property type="molecule type" value="Genomic_DNA"/>
</dbReference>
<dbReference type="AlphaFoldDB" id="A0A4Y2HGN3"/>
<keyword evidence="2" id="KW-1185">Reference proteome</keyword>
<organism evidence="1 2">
    <name type="scientific">Araneus ventricosus</name>
    <name type="common">Orbweaver spider</name>
    <name type="synonym">Epeira ventricosa</name>
    <dbReference type="NCBI Taxonomy" id="182803"/>
    <lineage>
        <taxon>Eukaryota</taxon>
        <taxon>Metazoa</taxon>
        <taxon>Ecdysozoa</taxon>
        <taxon>Arthropoda</taxon>
        <taxon>Chelicerata</taxon>
        <taxon>Arachnida</taxon>
        <taxon>Araneae</taxon>
        <taxon>Araneomorphae</taxon>
        <taxon>Entelegynae</taxon>
        <taxon>Araneoidea</taxon>
        <taxon>Araneidae</taxon>
        <taxon>Araneus</taxon>
    </lineage>
</organism>